<name>A0A4Y9ZMF0_9AGAM</name>
<dbReference type="Proteomes" id="UP000298061">
    <property type="component" value="Unassembled WGS sequence"/>
</dbReference>
<evidence type="ECO:0000313" key="2">
    <source>
        <dbReference type="Proteomes" id="UP000298061"/>
    </source>
</evidence>
<dbReference type="OrthoDB" id="3258371at2759"/>
<sequence>MASALVSGNFGLYAARYTVVKTPCSNGPGTPFNLYSLQFQLSANNGTPMASTRRLRALPAHGIVEETSAHGHINFRNR</sequence>
<proteinExistence type="predicted"/>
<dbReference type="AlphaFoldDB" id="A0A4Y9ZMF0"/>
<accession>A0A4Y9ZMF0</accession>
<comment type="caution">
    <text evidence="1">The sequence shown here is derived from an EMBL/GenBank/DDBJ whole genome shotgun (WGS) entry which is preliminary data.</text>
</comment>
<organism evidence="1 2">
    <name type="scientific">Hericium alpestre</name>
    <dbReference type="NCBI Taxonomy" id="135208"/>
    <lineage>
        <taxon>Eukaryota</taxon>
        <taxon>Fungi</taxon>
        <taxon>Dikarya</taxon>
        <taxon>Basidiomycota</taxon>
        <taxon>Agaricomycotina</taxon>
        <taxon>Agaricomycetes</taxon>
        <taxon>Russulales</taxon>
        <taxon>Hericiaceae</taxon>
        <taxon>Hericium</taxon>
    </lineage>
</organism>
<evidence type="ECO:0000313" key="1">
    <source>
        <dbReference type="EMBL" id="TFY76046.1"/>
    </source>
</evidence>
<keyword evidence="2" id="KW-1185">Reference proteome</keyword>
<dbReference type="EMBL" id="SFCI01001339">
    <property type="protein sequence ID" value="TFY76046.1"/>
    <property type="molecule type" value="Genomic_DNA"/>
</dbReference>
<reference evidence="1 2" key="1">
    <citation type="submission" date="2019-02" db="EMBL/GenBank/DDBJ databases">
        <title>Genome sequencing of the rare red list fungi Hericium alpestre (H. flagellum).</title>
        <authorList>
            <person name="Buettner E."/>
            <person name="Kellner H."/>
        </authorList>
    </citation>
    <scope>NUCLEOTIDE SEQUENCE [LARGE SCALE GENOMIC DNA]</scope>
    <source>
        <strain evidence="1 2">DSM 108284</strain>
    </source>
</reference>
<gene>
    <name evidence="1" type="ORF">EWM64_g7966</name>
</gene>
<protein>
    <submittedName>
        <fullName evidence="1">Uncharacterized protein</fullName>
    </submittedName>
</protein>